<dbReference type="Pfam" id="PF07514">
    <property type="entry name" value="TraI_2"/>
    <property type="match status" value="1"/>
</dbReference>
<dbReference type="Gene3D" id="1.10.3210.40">
    <property type="match status" value="1"/>
</dbReference>
<organism evidence="3 4">
    <name type="scientific">Thiorhodococcus minor</name>
    <dbReference type="NCBI Taxonomy" id="57489"/>
    <lineage>
        <taxon>Bacteria</taxon>
        <taxon>Pseudomonadati</taxon>
        <taxon>Pseudomonadota</taxon>
        <taxon>Gammaproteobacteria</taxon>
        <taxon>Chromatiales</taxon>
        <taxon>Chromatiaceae</taxon>
        <taxon>Thiorhodococcus</taxon>
    </lineage>
</organism>
<reference evidence="3 4" key="1">
    <citation type="submission" date="2020-02" db="EMBL/GenBank/DDBJ databases">
        <title>Genome sequences of Thiorhodococcus mannitoliphagus and Thiorhodococcus minor, purple sulfur photosynthetic bacteria in the gammaproteobacterial family, Chromatiaceae.</title>
        <authorList>
            <person name="Aviles F.A."/>
            <person name="Meyer T.E."/>
            <person name="Kyndt J.A."/>
        </authorList>
    </citation>
    <scope>NUCLEOTIDE SEQUENCE [LARGE SCALE GENOMIC DNA]</scope>
    <source>
        <strain evidence="3 4">DSM 11518</strain>
    </source>
</reference>
<dbReference type="AlphaFoldDB" id="A0A6M0JS34"/>
<accession>A0A6M0JS34</accession>
<feature type="region of interest" description="Disordered" evidence="1">
    <location>
        <begin position="607"/>
        <end position="643"/>
    </location>
</feature>
<dbReference type="Proteomes" id="UP000483379">
    <property type="component" value="Unassembled WGS sequence"/>
</dbReference>
<comment type="caution">
    <text evidence="3">The sequence shown here is derived from an EMBL/GenBank/DDBJ whole genome shotgun (WGS) entry which is preliminary data.</text>
</comment>
<evidence type="ECO:0000259" key="2">
    <source>
        <dbReference type="SMART" id="SM00471"/>
    </source>
</evidence>
<evidence type="ECO:0000313" key="3">
    <source>
        <dbReference type="EMBL" id="NEV60326.1"/>
    </source>
</evidence>
<evidence type="ECO:0000256" key="1">
    <source>
        <dbReference type="SAM" id="MobiDB-lite"/>
    </source>
</evidence>
<protein>
    <submittedName>
        <fullName evidence="3">Relaxase</fullName>
    </submittedName>
</protein>
<sequence length="715" mass="77913">MPTLLTRCRAAWSAFRVGESAADPASPPAVSVAIAESDIPRYPPFLQGLPVASTAQILATQSELIASLQEALAMTDSDYQTLVLPLIERYAAFAHLLPASETHHHRGAGGLFRHGLEVAFQCARASRGRLFAVDRLPEERRLLEPRWQLAAAVVGLLHDVGKPVADLLVLDREGTTRWQPVDETILDWATQRGIDHYFLRWNGQRLHQGHEVFTTSVFPQLITRELRRWLMDPDPLVWYSLGSVLAGRDDQALLAQLMREADRISVAQDLRENRLDPEALSLGVPIERYLIDTMRALLRDGTWAVNSPGARVWVFPYGLHLVWPESAQDLVQRLAEARVPGIPRDPDTLADLLLERQLAIPCPLEGSERPARTWRLAPQVLTRDQPQWLSFLRLAEPELLFSGVVPRATALIEACVASATAPRSVPTELVAEETFARAVVATDKEAMPTAPQPLKATSSADTEAVPAEPPQGAPRPSSRAAASEAPEPSAAESARAWLDQHPPAGPGLIALMRRVEEGSQPPEGQPRRIDGQLFLPYPQAFAGGEHAPGPESILDDLWMRDWITRDPRRPLVRVRALDGVSGVLLTPAISERLLVLANPAASVAVESCRPAPERKAPPSARSVSSATGTPRPRPAKPAPARTGAADYALALEQRLLARDPALGPIQVHENALSVALHGPVLDGAKAAGIAEATLIRALRKRPRGQVEQGRFILGL</sequence>
<dbReference type="InterPro" id="IPR011119">
    <property type="entry name" value="Unchr_helicase_relaxase_TraI"/>
</dbReference>
<keyword evidence="4" id="KW-1185">Reference proteome</keyword>
<feature type="region of interest" description="Disordered" evidence="1">
    <location>
        <begin position="442"/>
        <end position="494"/>
    </location>
</feature>
<feature type="domain" description="HD/PDEase" evidence="2">
    <location>
        <begin position="107"/>
        <end position="276"/>
    </location>
</feature>
<evidence type="ECO:0000313" key="4">
    <source>
        <dbReference type="Proteomes" id="UP000483379"/>
    </source>
</evidence>
<dbReference type="InterPro" id="IPR003607">
    <property type="entry name" value="HD/PDEase_dom"/>
</dbReference>
<proteinExistence type="predicted"/>
<dbReference type="SMART" id="SM00471">
    <property type="entry name" value="HDc"/>
    <property type="match status" value="1"/>
</dbReference>
<dbReference type="EMBL" id="JAAIJQ010000001">
    <property type="protein sequence ID" value="NEV60326.1"/>
    <property type="molecule type" value="Genomic_DNA"/>
</dbReference>
<feature type="compositionally biased region" description="Low complexity" evidence="1">
    <location>
        <begin position="474"/>
        <end position="494"/>
    </location>
</feature>
<name>A0A6M0JS34_9GAMM</name>
<dbReference type="NCBIfam" id="NF041494">
    <property type="entry name" value="MobH"/>
    <property type="match status" value="1"/>
</dbReference>
<gene>
    <name evidence="3" type="ORF">G3446_00185</name>
</gene>